<dbReference type="Gene3D" id="3.40.50.720">
    <property type="entry name" value="NAD(P)-binding Rossmann-like Domain"/>
    <property type="match status" value="1"/>
</dbReference>
<dbReference type="EMBL" id="AP025739">
    <property type="protein sequence ID" value="BDI33870.1"/>
    <property type="molecule type" value="Genomic_DNA"/>
</dbReference>
<dbReference type="GO" id="GO:0005886">
    <property type="term" value="C:plasma membrane"/>
    <property type="evidence" value="ECO:0007669"/>
    <property type="project" value="UniProtKB-SubCell"/>
</dbReference>
<dbReference type="InterPro" id="IPR036291">
    <property type="entry name" value="NAD(P)-bd_dom_sf"/>
</dbReference>
<evidence type="ECO:0000313" key="5">
    <source>
        <dbReference type="Proteomes" id="UP000287394"/>
    </source>
</evidence>
<dbReference type="GO" id="GO:0008324">
    <property type="term" value="F:monoatomic cation transmembrane transporter activity"/>
    <property type="evidence" value="ECO:0007669"/>
    <property type="project" value="InterPro"/>
</dbReference>
<accession>A0A402CZV1</accession>
<evidence type="ECO:0000313" key="4">
    <source>
        <dbReference type="EMBL" id="BDI33870.1"/>
    </source>
</evidence>
<dbReference type="SUPFAM" id="SSF116726">
    <property type="entry name" value="TrkA C-terminal domain-like"/>
    <property type="match status" value="1"/>
</dbReference>
<name>A0A402CZV1_9BACT</name>
<dbReference type="InterPro" id="IPR050721">
    <property type="entry name" value="Trk_Ktr_HKT_K-transport"/>
</dbReference>
<keyword evidence="5" id="KW-1185">Reference proteome</keyword>
<dbReference type="Pfam" id="PF02254">
    <property type="entry name" value="TrkA_N"/>
    <property type="match status" value="1"/>
</dbReference>
<dbReference type="OrthoDB" id="9785285at2"/>
<evidence type="ECO:0000259" key="3">
    <source>
        <dbReference type="PROSITE" id="PS51202"/>
    </source>
</evidence>
<dbReference type="PANTHER" id="PTHR43833">
    <property type="entry name" value="POTASSIUM CHANNEL PROTEIN 2-RELATED-RELATED"/>
    <property type="match status" value="1"/>
</dbReference>
<organism evidence="4 5">
    <name type="scientific">Capsulimonas corticalis</name>
    <dbReference type="NCBI Taxonomy" id="2219043"/>
    <lineage>
        <taxon>Bacteria</taxon>
        <taxon>Bacillati</taxon>
        <taxon>Armatimonadota</taxon>
        <taxon>Armatimonadia</taxon>
        <taxon>Capsulimonadales</taxon>
        <taxon>Capsulimonadaceae</taxon>
        <taxon>Capsulimonas</taxon>
    </lineage>
</organism>
<dbReference type="Proteomes" id="UP000287394">
    <property type="component" value="Chromosome"/>
</dbReference>
<dbReference type="InterPro" id="IPR013099">
    <property type="entry name" value="K_chnl_dom"/>
</dbReference>
<dbReference type="InterPro" id="IPR036721">
    <property type="entry name" value="RCK_C_sf"/>
</dbReference>
<dbReference type="KEGG" id="ccot:CCAX7_59210"/>
<feature type="domain" description="RCK C-terminal" evidence="3">
    <location>
        <begin position="261"/>
        <end position="348"/>
    </location>
</feature>
<dbReference type="PANTHER" id="PTHR43833:SF9">
    <property type="entry name" value="POTASSIUM CHANNEL PROTEIN YUGO-RELATED"/>
    <property type="match status" value="1"/>
</dbReference>
<gene>
    <name evidence="4" type="ORF">CCAX7_59210</name>
</gene>
<dbReference type="InterPro" id="IPR003148">
    <property type="entry name" value="RCK_N"/>
</dbReference>
<evidence type="ECO:0000256" key="1">
    <source>
        <dbReference type="ARBA" id="ARBA00004651"/>
    </source>
</evidence>
<dbReference type="Pfam" id="PF07885">
    <property type="entry name" value="Ion_trans_2"/>
    <property type="match status" value="1"/>
</dbReference>
<comment type="subcellular location">
    <subcellularLocation>
        <location evidence="1">Cell membrane</location>
        <topology evidence="1">Multi-pass membrane protein</topology>
    </subcellularLocation>
</comment>
<dbReference type="PROSITE" id="PS51202">
    <property type="entry name" value="RCK_C"/>
    <property type="match status" value="1"/>
</dbReference>
<reference evidence="4 5" key="1">
    <citation type="journal article" date="2019" name="Int. J. Syst. Evol. Microbiol.">
        <title>Capsulimonas corticalis gen. nov., sp. nov., an aerobic capsulated bacterium, of a novel bacterial order, Capsulimonadales ord. nov., of the class Armatimonadia of the phylum Armatimonadetes.</title>
        <authorList>
            <person name="Li J."/>
            <person name="Kudo C."/>
            <person name="Tonouchi A."/>
        </authorList>
    </citation>
    <scope>NUCLEOTIDE SEQUENCE [LARGE SCALE GENOMIC DNA]</scope>
    <source>
        <strain evidence="4 5">AX-7</strain>
    </source>
</reference>
<dbReference type="Pfam" id="PF02080">
    <property type="entry name" value="TrkA_C"/>
    <property type="match status" value="1"/>
</dbReference>
<sequence>MKRNNLYPKLTDMLRNPFVRLRLALFVGALLGAFGTAGYMGIEHYGFLDAVYMTVITLSSVGYGTVRPLDIAGEIFTIFLIVVGLGTAAWVFSTVIEVFVSEQSLAILTQRRMKRVVDSLNNHYIICGYGRIGQEISLNYSQNNVPHLVMERDPGRVEMLRENSVPFIEGDAADDETLKRAGIDRAAALIAVTPTDAVNTFIVLSARGLRPDLYIVARADSSSNEAKLYRAGASKVVSPHILGGRWMGITAINPAVTDFITAMTDADHDKFQVREFVVLSESEFAHKTFGESRLHDRSGALVVAVRRVGKGGHFLPNPADSLVLGPGDVLIAIGSPDQLKKLGALIGA</sequence>
<dbReference type="SUPFAM" id="SSF81324">
    <property type="entry name" value="Voltage-gated potassium channels"/>
    <property type="match status" value="1"/>
</dbReference>
<dbReference type="PROSITE" id="PS51201">
    <property type="entry name" value="RCK_N"/>
    <property type="match status" value="1"/>
</dbReference>
<dbReference type="Gene3D" id="1.10.287.70">
    <property type="match status" value="1"/>
</dbReference>
<dbReference type="RefSeq" id="WP_119322801.1">
    <property type="nucleotide sequence ID" value="NZ_AP025739.1"/>
</dbReference>
<evidence type="ECO:0000259" key="2">
    <source>
        <dbReference type="PROSITE" id="PS51201"/>
    </source>
</evidence>
<proteinExistence type="predicted"/>
<dbReference type="InterPro" id="IPR006037">
    <property type="entry name" value="RCK_C"/>
</dbReference>
<dbReference type="SUPFAM" id="SSF51735">
    <property type="entry name" value="NAD(P)-binding Rossmann-fold domains"/>
    <property type="match status" value="1"/>
</dbReference>
<dbReference type="GO" id="GO:0006813">
    <property type="term" value="P:potassium ion transport"/>
    <property type="evidence" value="ECO:0007669"/>
    <property type="project" value="InterPro"/>
</dbReference>
<dbReference type="AlphaFoldDB" id="A0A402CZV1"/>
<protein>
    <submittedName>
        <fullName evidence="4">Potassium transporter TrkA</fullName>
    </submittedName>
</protein>
<feature type="domain" description="RCK N-terminal" evidence="2">
    <location>
        <begin position="121"/>
        <end position="238"/>
    </location>
</feature>
<dbReference type="Gene3D" id="3.30.70.1450">
    <property type="entry name" value="Regulator of K+ conductance, C-terminal domain"/>
    <property type="match status" value="1"/>
</dbReference>